<organism evidence="2 3">
    <name type="scientific">Mixia osmundae (strain CBS 9802 / IAM 14324 / JCM 22182 / KY 12970)</name>
    <dbReference type="NCBI Taxonomy" id="764103"/>
    <lineage>
        <taxon>Eukaryota</taxon>
        <taxon>Fungi</taxon>
        <taxon>Dikarya</taxon>
        <taxon>Basidiomycota</taxon>
        <taxon>Pucciniomycotina</taxon>
        <taxon>Mixiomycetes</taxon>
        <taxon>Mixiales</taxon>
        <taxon>Mixiaceae</taxon>
        <taxon>Mixia</taxon>
    </lineage>
</organism>
<proteinExistence type="predicted"/>
<name>G7DYT9_MIXOS</name>
<sequence length="134" mass="14390">MLAKIVLVALVSAAMALPQAEQTGYACLRLDVDLPKSLPENTKAEFFFGGNQAFFFVQAERASLPGTLGLRGASCTCAATWYCSSTTPYVRGHVIDKHGNPINVNQGCLVCYIEGTDGKHSRDCDVPLNCEDTS</sequence>
<comment type="caution">
    <text evidence="2">The sequence shown here is derived from an EMBL/GenBank/DDBJ whole genome shotgun (WGS) entry which is preliminary data.</text>
</comment>
<reference evidence="2 3" key="2">
    <citation type="journal article" date="2012" name="Open Biol.">
        <title>Characteristics of nucleosomes and linker DNA regions on the genome of the basidiomycete Mixia osmundae revealed by mono- and dinucleosome mapping.</title>
        <authorList>
            <person name="Nishida H."/>
            <person name="Kondo S."/>
            <person name="Matsumoto T."/>
            <person name="Suzuki Y."/>
            <person name="Yoshikawa H."/>
            <person name="Taylor T.D."/>
            <person name="Sugiyama J."/>
        </authorList>
    </citation>
    <scope>NUCLEOTIDE SEQUENCE [LARGE SCALE GENOMIC DNA]</scope>
    <source>
        <strain evidence="3">CBS 9802 / IAM 14324 / JCM 22182 / KY 12970</strain>
    </source>
</reference>
<evidence type="ECO:0000313" key="2">
    <source>
        <dbReference type="EMBL" id="GAA95749.1"/>
    </source>
</evidence>
<evidence type="ECO:0000256" key="1">
    <source>
        <dbReference type="SAM" id="SignalP"/>
    </source>
</evidence>
<protein>
    <submittedName>
        <fullName evidence="2">Uncharacterized protein</fullName>
    </submittedName>
</protein>
<dbReference type="HOGENOM" id="CLU_1917556_0_0_1"/>
<reference evidence="2 3" key="1">
    <citation type="journal article" date="2011" name="J. Gen. Appl. Microbiol.">
        <title>Draft genome sequencing of the enigmatic basidiomycete Mixia osmundae.</title>
        <authorList>
            <person name="Nishida H."/>
            <person name="Nagatsuka Y."/>
            <person name="Sugiyama J."/>
        </authorList>
    </citation>
    <scope>NUCLEOTIDE SEQUENCE [LARGE SCALE GENOMIC DNA]</scope>
    <source>
        <strain evidence="3">CBS 9802 / IAM 14324 / JCM 22182 / KY 12970</strain>
    </source>
</reference>
<keyword evidence="1" id="KW-0732">Signal</keyword>
<dbReference type="Proteomes" id="UP000009131">
    <property type="component" value="Unassembled WGS sequence"/>
</dbReference>
<keyword evidence="3" id="KW-1185">Reference proteome</keyword>
<feature type="chain" id="PRO_5003492509" evidence="1">
    <location>
        <begin position="17"/>
        <end position="134"/>
    </location>
</feature>
<accession>G7DYT9</accession>
<dbReference type="EMBL" id="BABT02000062">
    <property type="protein sequence ID" value="GAA95749.1"/>
    <property type="molecule type" value="Genomic_DNA"/>
</dbReference>
<dbReference type="InParanoid" id="G7DYT9"/>
<gene>
    <name evidence="2" type="primary">Mo02406</name>
    <name evidence="2" type="ORF">E5Q_02406</name>
</gene>
<feature type="signal peptide" evidence="1">
    <location>
        <begin position="1"/>
        <end position="16"/>
    </location>
</feature>
<evidence type="ECO:0000313" key="3">
    <source>
        <dbReference type="Proteomes" id="UP000009131"/>
    </source>
</evidence>
<dbReference type="AlphaFoldDB" id="G7DYT9"/>